<gene>
    <name evidence="1" type="ORF">Baya_12380</name>
</gene>
<keyword evidence="2" id="KW-1185">Reference proteome</keyword>
<name>A0A556V2I5_BAGYA</name>
<dbReference type="EMBL" id="VCAZ01000102">
    <property type="protein sequence ID" value="TSS48098.1"/>
    <property type="molecule type" value="Genomic_DNA"/>
</dbReference>
<proteinExistence type="predicted"/>
<evidence type="ECO:0000313" key="2">
    <source>
        <dbReference type="Proteomes" id="UP000319801"/>
    </source>
</evidence>
<organism evidence="1 2">
    <name type="scientific">Bagarius yarrelli</name>
    <name type="common">Goonch</name>
    <name type="synonym">Bagrus yarrelli</name>
    <dbReference type="NCBI Taxonomy" id="175774"/>
    <lineage>
        <taxon>Eukaryota</taxon>
        <taxon>Metazoa</taxon>
        <taxon>Chordata</taxon>
        <taxon>Craniata</taxon>
        <taxon>Vertebrata</taxon>
        <taxon>Euteleostomi</taxon>
        <taxon>Actinopterygii</taxon>
        <taxon>Neopterygii</taxon>
        <taxon>Teleostei</taxon>
        <taxon>Ostariophysi</taxon>
        <taxon>Siluriformes</taxon>
        <taxon>Sisoridae</taxon>
        <taxon>Sisorinae</taxon>
        <taxon>Bagarius</taxon>
    </lineage>
</organism>
<protein>
    <submittedName>
        <fullName evidence="1">Uncharacterized protein</fullName>
    </submittedName>
</protein>
<reference evidence="1 2" key="1">
    <citation type="journal article" date="2019" name="Genome Biol. Evol.">
        <title>Whole-Genome Sequencing of the Giant Devil Catfish, Bagarius yarrelli.</title>
        <authorList>
            <person name="Jiang W."/>
            <person name="Lv Y."/>
            <person name="Cheng L."/>
            <person name="Yang K."/>
            <person name="Chao B."/>
            <person name="Wang X."/>
            <person name="Li Y."/>
            <person name="Pan X."/>
            <person name="You X."/>
            <person name="Zhang Y."/>
            <person name="Yang J."/>
            <person name="Li J."/>
            <person name="Zhang X."/>
            <person name="Liu S."/>
            <person name="Sun C."/>
            <person name="Yang J."/>
            <person name="Shi Q."/>
        </authorList>
    </citation>
    <scope>NUCLEOTIDE SEQUENCE [LARGE SCALE GENOMIC DNA]</scope>
    <source>
        <strain evidence="1">JWS20170419001</strain>
        <tissue evidence="1">Muscle</tissue>
    </source>
</reference>
<evidence type="ECO:0000313" key="1">
    <source>
        <dbReference type="EMBL" id="TSS48098.1"/>
    </source>
</evidence>
<comment type="caution">
    <text evidence="1">The sequence shown here is derived from an EMBL/GenBank/DDBJ whole genome shotgun (WGS) entry which is preliminary data.</text>
</comment>
<accession>A0A556V2I5</accession>
<sequence length="132" mass="15551">MENYQRAKTLPHVTGKQTLLRHTQKSCVISQIDTLFHSPEQAWVISRSCKRILHFLRRRGAAGSVSVQRLINVRNTLCQTHQNFHSATFEPRPPFTLPQFPIRCRCRRVFTNTPPDHVPRSHFDMRESMRKF</sequence>
<dbReference type="Proteomes" id="UP000319801">
    <property type="component" value="Unassembled WGS sequence"/>
</dbReference>
<dbReference type="AlphaFoldDB" id="A0A556V2I5"/>